<feature type="chain" id="PRO_5011533253" evidence="2">
    <location>
        <begin position="21"/>
        <end position="76"/>
    </location>
</feature>
<dbReference type="RefSeq" id="WP_090657831.1">
    <property type="nucleotide sequence ID" value="NZ_FOXQ01000005.1"/>
</dbReference>
<feature type="signal peptide" evidence="2">
    <location>
        <begin position="1"/>
        <end position="20"/>
    </location>
</feature>
<dbReference type="OrthoDB" id="886941at2"/>
<evidence type="ECO:0000313" key="4">
    <source>
        <dbReference type="Proteomes" id="UP000199031"/>
    </source>
</evidence>
<protein>
    <submittedName>
        <fullName evidence="3">CcmD family protein</fullName>
    </submittedName>
</protein>
<reference evidence="3 4" key="1">
    <citation type="submission" date="2016-10" db="EMBL/GenBank/DDBJ databases">
        <authorList>
            <person name="de Groot N.N."/>
        </authorList>
    </citation>
    <scope>NUCLEOTIDE SEQUENCE [LARGE SCALE GENOMIC DNA]</scope>
    <source>
        <strain evidence="3 4">DSM 28286</strain>
    </source>
</reference>
<accession>A0A1I5VM60</accession>
<sequence>MLRKLALLLSFYFIAAGSYAQQMDLSKEEPTDFMNGSGKIFVVMAVAVVIVLGLFIYIINLDRKISKLEKERPSKS</sequence>
<keyword evidence="1" id="KW-0472">Membrane</keyword>
<dbReference type="STRING" id="1465490.SAMN05444277_10578"/>
<organism evidence="3 4">
    <name type="scientific">Parafilimonas terrae</name>
    <dbReference type="NCBI Taxonomy" id="1465490"/>
    <lineage>
        <taxon>Bacteria</taxon>
        <taxon>Pseudomonadati</taxon>
        <taxon>Bacteroidota</taxon>
        <taxon>Chitinophagia</taxon>
        <taxon>Chitinophagales</taxon>
        <taxon>Chitinophagaceae</taxon>
        <taxon>Parafilimonas</taxon>
    </lineage>
</organism>
<evidence type="ECO:0000313" key="3">
    <source>
        <dbReference type="EMBL" id="SFQ08595.1"/>
    </source>
</evidence>
<evidence type="ECO:0000256" key="2">
    <source>
        <dbReference type="SAM" id="SignalP"/>
    </source>
</evidence>
<evidence type="ECO:0000256" key="1">
    <source>
        <dbReference type="SAM" id="Phobius"/>
    </source>
</evidence>
<keyword evidence="1" id="KW-0812">Transmembrane</keyword>
<feature type="transmembrane region" description="Helical" evidence="1">
    <location>
        <begin position="40"/>
        <end position="60"/>
    </location>
</feature>
<name>A0A1I5VM60_9BACT</name>
<keyword evidence="4" id="KW-1185">Reference proteome</keyword>
<gene>
    <name evidence="3" type="ORF">SAMN05444277_10578</name>
</gene>
<dbReference type="Proteomes" id="UP000199031">
    <property type="component" value="Unassembled WGS sequence"/>
</dbReference>
<keyword evidence="1" id="KW-1133">Transmembrane helix</keyword>
<dbReference type="EMBL" id="FOXQ01000005">
    <property type="protein sequence ID" value="SFQ08595.1"/>
    <property type="molecule type" value="Genomic_DNA"/>
</dbReference>
<keyword evidence="2" id="KW-0732">Signal</keyword>
<proteinExistence type="predicted"/>
<dbReference type="AlphaFoldDB" id="A0A1I5VM60"/>
<dbReference type="Pfam" id="PF20077">
    <property type="entry name" value="CcmD_alt"/>
    <property type="match status" value="1"/>
</dbReference>